<keyword evidence="3" id="KW-0805">Transcription regulation</keyword>
<protein>
    <submittedName>
        <fullName evidence="8">Heme response regulator HssR</fullName>
    </submittedName>
</protein>
<dbReference type="InterPro" id="IPR001867">
    <property type="entry name" value="OmpR/PhoB-type_DNA-bd"/>
</dbReference>
<dbReference type="EMBL" id="CACRSM010000002">
    <property type="protein sequence ID" value="VYT02423.1"/>
    <property type="molecule type" value="Genomic_DNA"/>
</dbReference>
<evidence type="ECO:0000256" key="1">
    <source>
        <dbReference type="ARBA" id="ARBA00022553"/>
    </source>
</evidence>
<evidence type="ECO:0000256" key="4">
    <source>
        <dbReference type="ARBA" id="ARBA00023125"/>
    </source>
</evidence>
<accession>A0A6N2TCD0</accession>
<evidence type="ECO:0000313" key="8">
    <source>
        <dbReference type="EMBL" id="VYT02423.1"/>
    </source>
</evidence>
<dbReference type="InterPro" id="IPR036388">
    <property type="entry name" value="WH-like_DNA-bd_sf"/>
</dbReference>
<evidence type="ECO:0000256" key="5">
    <source>
        <dbReference type="ARBA" id="ARBA00023163"/>
    </source>
</evidence>
<dbReference type="SMART" id="SM00862">
    <property type="entry name" value="Trans_reg_C"/>
    <property type="match status" value="1"/>
</dbReference>
<dbReference type="PROSITE" id="PS51755">
    <property type="entry name" value="OMPR_PHOB"/>
    <property type="match status" value="1"/>
</dbReference>
<dbReference type="AlphaFoldDB" id="A0A6N2TCD0"/>
<dbReference type="PANTHER" id="PTHR48111:SF1">
    <property type="entry name" value="TWO-COMPONENT RESPONSE REGULATOR ORR33"/>
    <property type="match status" value="1"/>
</dbReference>
<gene>
    <name evidence="8" type="primary">hssR</name>
    <name evidence="8" type="ORF">AOLFYP35_01256</name>
</gene>
<dbReference type="CDD" id="cd00383">
    <property type="entry name" value="trans_reg_C"/>
    <property type="match status" value="1"/>
</dbReference>
<dbReference type="SUPFAM" id="SSF46894">
    <property type="entry name" value="C-terminal effector domain of the bipartite response regulators"/>
    <property type="match status" value="1"/>
</dbReference>
<organism evidence="8">
    <name type="scientific">Schaalia odontolytica</name>
    <dbReference type="NCBI Taxonomy" id="1660"/>
    <lineage>
        <taxon>Bacteria</taxon>
        <taxon>Bacillati</taxon>
        <taxon>Actinomycetota</taxon>
        <taxon>Actinomycetes</taxon>
        <taxon>Actinomycetales</taxon>
        <taxon>Actinomycetaceae</taxon>
        <taxon>Schaalia</taxon>
    </lineage>
</organism>
<evidence type="ECO:0000256" key="2">
    <source>
        <dbReference type="ARBA" id="ARBA00023012"/>
    </source>
</evidence>
<dbReference type="InterPro" id="IPR016032">
    <property type="entry name" value="Sig_transdc_resp-reg_C-effctor"/>
</dbReference>
<name>A0A6N2TCD0_9ACTO</name>
<dbReference type="InterPro" id="IPR039420">
    <property type="entry name" value="WalR-like"/>
</dbReference>
<dbReference type="GO" id="GO:0005829">
    <property type="term" value="C:cytosol"/>
    <property type="evidence" value="ECO:0007669"/>
    <property type="project" value="TreeGrafter"/>
</dbReference>
<keyword evidence="1" id="KW-0597">Phosphoprotein</keyword>
<reference evidence="8" key="1">
    <citation type="submission" date="2019-11" db="EMBL/GenBank/DDBJ databases">
        <authorList>
            <person name="Feng L."/>
        </authorList>
    </citation>
    <scope>NUCLEOTIDE SEQUENCE</scope>
    <source>
        <strain evidence="8">AodontolyticusLFYP35</strain>
    </source>
</reference>
<keyword evidence="4 6" id="KW-0238">DNA-binding</keyword>
<keyword evidence="2" id="KW-0902">Two-component regulatory system</keyword>
<evidence type="ECO:0000256" key="6">
    <source>
        <dbReference type="PROSITE-ProRule" id="PRU01091"/>
    </source>
</evidence>
<dbReference type="PANTHER" id="PTHR48111">
    <property type="entry name" value="REGULATOR OF RPOS"/>
    <property type="match status" value="1"/>
</dbReference>
<proteinExistence type="predicted"/>
<dbReference type="GO" id="GO:0000156">
    <property type="term" value="F:phosphorelay response regulator activity"/>
    <property type="evidence" value="ECO:0007669"/>
    <property type="project" value="TreeGrafter"/>
</dbReference>
<dbReference type="GO" id="GO:0006355">
    <property type="term" value="P:regulation of DNA-templated transcription"/>
    <property type="evidence" value="ECO:0007669"/>
    <property type="project" value="InterPro"/>
</dbReference>
<evidence type="ECO:0000259" key="7">
    <source>
        <dbReference type="PROSITE" id="PS51755"/>
    </source>
</evidence>
<dbReference type="GO" id="GO:0032993">
    <property type="term" value="C:protein-DNA complex"/>
    <property type="evidence" value="ECO:0007669"/>
    <property type="project" value="TreeGrafter"/>
</dbReference>
<keyword evidence="5" id="KW-0804">Transcription</keyword>
<sequence>MALVYTPETVTSSASTSFEEFLDILAGLKLSPASTHIDLDHRRLEVYGSSVKLSNREYELLAYLAGHADEIVSREELLESVWYGEGLESQTRTIDAHIRRLRAKLPEADLISTLRGQGYRFNSTPNVRVSNTRVHTLAA</sequence>
<dbReference type="Gene3D" id="1.10.10.10">
    <property type="entry name" value="Winged helix-like DNA-binding domain superfamily/Winged helix DNA-binding domain"/>
    <property type="match status" value="1"/>
</dbReference>
<feature type="DNA-binding region" description="OmpR/PhoB-type" evidence="6">
    <location>
        <begin position="25"/>
        <end position="123"/>
    </location>
</feature>
<dbReference type="GO" id="GO:0000976">
    <property type="term" value="F:transcription cis-regulatory region binding"/>
    <property type="evidence" value="ECO:0007669"/>
    <property type="project" value="TreeGrafter"/>
</dbReference>
<dbReference type="Pfam" id="PF00486">
    <property type="entry name" value="Trans_reg_C"/>
    <property type="match status" value="1"/>
</dbReference>
<evidence type="ECO:0000256" key="3">
    <source>
        <dbReference type="ARBA" id="ARBA00023015"/>
    </source>
</evidence>
<feature type="domain" description="OmpR/PhoB-type" evidence="7">
    <location>
        <begin position="25"/>
        <end position="123"/>
    </location>
</feature>